<sequence length="211" mass="23509">MDCDMSVDINDNHTSYARLESGFQVCENSSLKQLHLNSNCELVQSEEAMSFEMQTDLDTQMNKKEVPSSFVFGTPAVEHCTIPTMPAFGYNFGRNSGALSPAKSGTSCFENHSLEKVQSLEQSCPNAFSLLMQSNVKNAGCGLKSSYRACYNCRQPVALRDVVKCQFCEQYICSGCMRQCQGCFLHYCQLCSVVNYDQIMERAFCLACSGR</sequence>
<dbReference type="AlphaFoldDB" id="A0AAV4EHA7"/>
<protein>
    <submittedName>
        <fullName evidence="1">Apoptosis regulatory protein Siva-like</fullName>
    </submittedName>
</protein>
<comment type="caution">
    <text evidence="1">The sequence shown here is derived from an EMBL/GenBank/DDBJ whole genome shotgun (WGS) entry which is preliminary data.</text>
</comment>
<dbReference type="EMBL" id="BMAT01000127">
    <property type="protein sequence ID" value="GFR60091.1"/>
    <property type="molecule type" value="Genomic_DNA"/>
</dbReference>
<accession>A0AAV4EHA7</accession>
<evidence type="ECO:0000313" key="2">
    <source>
        <dbReference type="Proteomes" id="UP000762676"/>
    </source>
</evidence>
<dbReference type="Proteomes" id="UP000762676">
    <property type="component" value="Unassembled WGS sequence"/>
</dbReference>
<evidence type="ECO:0000313" key="1">
    <source>
        <dbReference type="EMBL" id="GFR60091.1"/>
    </source>
</evidence>
<keyword evidence="2" id="KW-1185">Reference proteome</keyword>
<reference evidence="1 2" key="1">
    <citation type="journal article" date="2021" name="Elife">
        <title>Chloroplast acquisition without the gene transfer in kleptoplastic sea slugs, Plakobranchus ocellatus.</title>
        <authorList>
            <person name="Maeda T."/>
            <person name="Takahashi S."/>
            <person name="Yoshida T."/>
            <person name="Shimamura S."/>
            <person name="Takaki Y."/>
            <person name="Nagai Y."/>
            <person name="Toyoda A."/>
            <person name="Suzuki Y."/>
            <person name="Arimoto A."/>
            <person name="Ishii H."/>
            <person name="Satoh N."/>
            <person name="Nishiyama T."/>
            <person name="Hasebe M."/>
            <person name="Maruyama T."/>
            <person name="Minagawa J."/>
            <person name="Obokata J."/>
            <person name="Shigenobu S."/>
        </authorList>
    </citation>
    <scope>NUCLEOTIDE SEQUENCE [LARGE SCALE GENOMIC DNA]</scope>
</reference>
<dbReference type="Pfam" id="PF05458">
    <property type="entry name" value="Siva"/>
    <property type="match status" value="1"/>
</dbReference>
<gene>
    <name evidence="1" type="ORF">ElyMa_000070500</name>
</gene>
<proteinExistence type="predicted"/>
<dbReference type="InterPro" id="IPR022773">
    <property type="entry name" value="Siva"/>
</dbReference>
<name>A0AAV4EHA7_9GAST</name>
<organism evidence="1 2">
    <name type="scientific">Elysia marginata</name>
    <dbReference type="NCBI Taxonomy" id="1093978"/>
    <lineage>
        <taxon>Eukaryota</taxon>
        <taxon>Metazoa</taxon>
        <taxon>Spiralia</taxon>
        <taxon>Lophotrochozoa</taxon>
        <taxon>Mollusca</taxon>
        <taxon>Gastropoda</taxon>
        <taxon>Heterobranchia</taxon>
        <taxon>Euthyneura</taxon>
        <taxon>Panpulmonata</taxon>
        <taxon>Sacoglossa</taxon>
        <taxon>Placobranchoidea</taxon>
        <taxon>Plakobranchidae</taxon>
        <taxon>Elysia</taxon>
    </lineage>
</organism>